<keyword evidence="2" id="KW-1133">Transmembrane helix</keyword>
<evidence type="ECO:0000313" key="5">
    <source>
        <dbReference type="EMBL" id="MBM4628507.1"/>
    </source>
</evidence>
<reference evidence="4" key="1">
    <citation type="submission" date="2019-11" db="EMBL/GenBank/DDBJ databases">
        <title>Spread of Macrolides and rifampicin resistant Rhodococcus equi in clinical isolates in the USA.</title>
        <authorList>
            <person name="Alvarez-Narvaez S."/>
            <person name="Huber L."/>
            <person name="Cohen N.D."/>
            <person name="Slovis N."/>
            <person name="Greiter M."/>
            <person name="Giguere S."/>
            <person name="Hart K."/>
        </authorList>
    </citation>
    <scope>NUCLEOTIDE SEQUENCE</scope>
    <source>
        <strain evidence="4">Lh_17</strain>
        <strain evidence="5">Lh_38</strain>
        <strain evidence="6">Lh_5</strain>
    </source>
</reference>
<feature type="transmembrane region" description="Helical" evidence="2">
    <location>
        <begin position="270"/>
        <end position="289"/>
    </location>
</feature>
<dbReference type="Proteomes" id="UP000738270">
    <property type="component" value="Unassembled WGS sequence"/>
</dbReference>
<dbReference type="EMBL" id="WUXD01000038">
    <property type="protein sequence ID" value="MBM4628507.1"/>
    <property type="molecule type" value="Genomic_DNA"/>
</dbReference>
<dbReference type="Proteomes" id="UP000706122">
    <property type="component" value="Unassembled WGS sequence"/>
</dbReference>
<dbReference type="EMBL" id="WVDC01000024">
    <property type="protein sequence ID" value="NKW44544.1"/>
    <property type="molecule type" value="Genomic_DNA"/>
</dbReference>
<dbReference type="Pfam" id="PF19590">
    <property type="entry name" value="TrbL_3"/>
    <property type="match status" value="1"/>
</dbReference>
<keyword evidence="3" id="KW-0732">Signal</keyword>
<feature type="compositionally biased region" description="Low complexity" evidence="1">
    <location>
        <begin position="425"/>
        <end position="453"/>
    </location>
</feature>
<sequence>MLVVSTLKRSTLQGLLIALIALLGMLIAVQPAAAQESSPAPTSQEAAPTDGESTETDGESEKSTLDTVTGTITGALDCAKMLGNTAGAVAGWLAGAVGAEVNTCGETAGDVMSGVTGKIGDAAQSVAEGAVEKTALSFGNAGAEILKFALGWWITFNPIDTDVFTDTVSSIGEYTFYIQVAAFALSMILLGARLAMARSGAIRDTSEEGFRQMARATLVAGTFTSLVVLGTRLSDGIANWFMEGTVGEDPRGLVEAMVSIAVYAGPGGTALLFVIGLLGILGGLVMAFLMLMRTGFLVLMAAALPIAGAAGGTKIGSQAFDKMIAWTIAWLLVKPVGAFVIGCSAMLFLKATPTISNPDNGDALMALTGVILLCAAALVLPSLMRMIVPNVGALGGGGSGAAAGAALGALAMKGAGMMAGGGAPTGAAVASSSSTTASTSASGGDSGMTTGAAQPAPASFGGGGDGGQQPGGTSGGNPNVNGAAGGNPGGSEAGTPTSSGAAPASGDSGGRQPVSTGAAAPQFNSGGFER</sequence>
<dbReference type="EMBL" id="WUYC01000012">
    <property type="protein sequence ID" value="MBM4717365.1"/>
    <property type="molecule type" value="Genomic_DNA"/>
</dbReference>
<feature type="transmembrane region" description="Helical" evidence="2">
    <location>
        <begin position="323"/>
        <end position="349"/>
    </location>
</feature>
<organism evidence="4 9">
    <name type="scientific">Rhodococcus hoagii</name>
    <name type="common">Corynebacterium equii</name>
    <dbReference type="NCBI Taxonomy" id="43767"/>
    <lineage>
        <taxon>Bacteria</taxon>
        <taxon>Bacillati</taxon>
        <taxon>Actinomycetota</taxon>
        <taxon>Actinomycetes</taxon>
        <taxon>Mycobacteriales</taxon>
        <taxon>Nocardiaceae</taxon>
        <taxon>Prescottella</taxon>
    </lineage>
</organism>
<dbReference type="Proteomes" id="UP000808906">
    <property type="component" value="Unassembled WGS sequence"/>
</dbReference>
<feature type="chain" id="PRO_5044162071" description="Integral membrane protein" evidence="3">
    <location>
        <begin position="35"/>
        <end position="530"/>
    </location>
</feature>
<feature type="region of interest" description="Disordered" evidence="1">
    <location>
        <begin position="34"/>
        <end position="66"/>
    </location>
</feature>
<feature type="compositionally biased region" description="Low complexity" evidence="1">
    <location>
        <begin position="34"/>
        <end position="44"/>
    </location>
</feature>
<name>A0A9Q2SFT7_RHOHA</name>
<keyword evidence="2" id="KW-0812">Transmembrane</keyword>
<dbReference type="InterPro" id="IPR045782">
    <property type="entry name" value="TrbL_3"/>
</dbReference>
<evidence type="ECO:0000313" key="9">
    <source>
        <dbReference type="Proteomes" id="UP000808906"/>
    </source>
</evidence>
<comment type="caution">
    <text evidence="4">The sequence shown here is derived from an EMBL/GenBank/DDBJ whole genome shotgun (WGS) entry which is preliminary data.</text>
</comment>
<dbReference type="EMBL" id="WUXR01000006">
    <property type="protein sequence ID" value="MBM4566210.1"/>
    <property type="molecule type" value="Genomic_DNA"/>
</dbReference>
<feature type="compositionally biased region" description="Low complexity" evidence="1">
    <location>
        <begin position="493"/>
        <end position="506"/>
    </location>
</feature>
<feature type="region of interest" description="Disordered" evidence="1">
    <location>
        <begin position="424"/>
        <end position="530"/>
    </location>
</feature>
<feature type="transmembrane region" description="Helical" evidence="2">
    <location>
        <begin position="361"/>
        <end position="380"/>
    </location>
</feature>
<evidence type="ECO:0000256" key="3">
    <source>
        <dbReference type="SAM" id="SignalP"/>
    </source>
</evidence>
<protein>
    <recommendedName>
        <fullName evidence="10">Integral membrane protein</fullName>
    </recommendedName>
</protein>
<dbReference type="EMBL" id="WVBC01000020">
    <property type="protein sequence ID" value="NKT77953.1"/>
    <property type="molecule type" value="Genomic_DNA"/>
</dbReference>
<evidence type="ECO:0000313" key="6">
    <source>
        <dbReference type="EMBL" id="MBM4717365.1"/>
    </source>
</evidence>
<feature type="transmembrane region" description="Helical" evidence="2">
    <location>
        <begin position="386"/>
        <end position="410"/>
    </location>
</feature>
<feature type="compositionally biased region" description="Gly residues" evidence="1">
    <location>
        <begin position="460"/>
        <end position="475"/>
    </location>
</feature>
<evidence type="ECO:0008006" key="10">
    <source>
        <dbReference type="Google" id="ProtNLM"/>
    </source>
</evidence>
<keyword evidence="2" id="KW-0472">Membrane</keyword>
<feature type="transmembrane region" description="Helical" evidence="2">
    <location>
        <begin position="174"/>
        <end position="195"/>
    </location>
</feature>
<evidence type="ECO:0000313" key="8">
    <source>
        <dbReference type="EMBL" id="NKW44544.1"/>
    </source>
</evidence>
<proteinExistence type="predicted"/>
<gene>
    <name evidence="4" type="ORF">GS441_12410</name>
    <name evidence="5" type="ORF">GS453_17265</name>
    <name evidence="6" type="ORF">GS551_24910</name>
    <name evidence="7" type="ORF">GS882_07405</name>
    <name evidence="8" type="ORF">GS947_24070</name>
</gene>
<reference evidence="7" key="2">
    <citation type="journal article" date="2020" name="Environ. Microbiol.">
        <title>The novel and transferable erm(51) gene confers Macrolides, Lincosamides, and Streptogramins B (MLSB) resistance to clonal Rhodococcus equi in the environment.</title>
        <authorList>
            <person name="Huber L."/>
            <person name="Giguere S."/>
            <person name="Slovis N.M."/>
            <person name="Alvarez-Narvaez S."/>
            <person name="Hart K.A."/>
            <person name="Greiter M."/>
            <person name="Morris E.R.A."/>
            <person name="Cohen N.D."/>
        </authorList>
    </citation>
    <scope>NUCLEOTIDE SEQUENCE</scope>
    <source>
        <strain evidence="7">Lh_116_1</strain>
        <strain evidence="8">Lh_16_1</strain>
    </source>
</reference>
<accession>A0A9Q2SFT7</accession>
<dbReference type="Proteomes" id="UP000603463">
    <property type="component" value="Unassembled WGS sequence"/>
</dbReference>
<dbReference type="Proteomes" id="UP000608063">
    <property type="component" value="Unassembled WGS sequence"/>
</dbReference>
<evidence type="ECO:0000313" key="7">
    <source>
        <dbReference type="EMBL" id="NKT77953.1"/>
    </source>
</evidence>
<feature type="compositionally biased region" description="Gly residues" evidence="1">
    <location>
        <begin position="483"/>
        <end position="492"/>
    </location>
</feature>
<feature type="transmembrane region" description="Helical" evidence="2">
    <location>
        <begin position="296"/>
        <end position="317"/>
    </location>
</feature>
<evidence type="ECO:0000313" key="4">
    <source>
        <dbReference type="EMBL" id="MBM4566210.1"/>
    </source>
</evidence>
<dbReference type="AlphaFoldDB" id="A0A9Q2SFT7"/>
<evidence type="ECO:0000256" key="2">
    <source>
        <dbReference type="SAM" id="Phobius"/>
    </source>
</evidence>
<feature type="signal peptide" evidence="3">
    <location>
        <begin position="1"/>
        <end position="34"/>
    </location>
</feature>
<evidence type="ECO:0000256" key="1">
    <source>
        <dbReference type="SAM" id="MobiDB-lite"/>
    </source>
</evidence>